<dbReference type="STRING" id="361183.AMC99_01089"/>
<dbReference type="EMBL" id="CP012669">
    <property type="protein sequence ID" value="ALE16386.1"/>
    <property type="molecule type" value="Genomic_DNA"/>
</dbReference>
<dbReference type="PATRIC" id="fig|361183.4.peg.1063"/>
<organism evidence="1 2">
    <name type="scientific">Altererythrobacter epoxidivorans</name>
    <dbReference type="NCBI Taxonomy" id="361183"/>
    <lineage>
        <taxon>Bacteria</taxon>
        <taxon>Pseudomonadati</taxon>
        <taxon>Pseudomonadota</taxon>
        <taxon>Alphaproteobacteria</taxon>
        <taxon>Sphingomonadales</taxon>
        <taxon>Erythrobacteraceae</taxon>
        <taxon>Altererythrobacter</taxon>
    </lineage>
</organism>
<dbReference type="Proteomes" id="UP000057938">
    <property type="component" value="Chromosome"/>
</dbReference>
<dbReference type="SUPFAM" id="SSF46785">
    <property type="entry name" value="Winged helix' DNA-binding domain"/>
    <property type="match status" value="1"/>
</dbReference>
<dbReference type="KEGG" id="aep:AMC99_01089"/>
<gene>
    <name evidence="1" type="ORF">AMC99_01089</name>
</gene>
<protein>
    <submittedName>
        <fullName evidence="1">Transcriptional regulator</fullName>
    </submittedName>
</protein>
<accession>A0A0M3TA96</accession>
<reference evidence="1 2" key="1">
    <citation type="submission" date="2015-09" db="EMBL/GenBank/DDBJ databases">
        <title>Complete genome sequence of a benzo[a]pyrene-degrading bacterium Altererythrobacter epoxidivorans CGMCC 1.7731T.</title>
        <authorList>
            <person name="Li Z."/>
            <person name="Cheng H."/>
            <person name="Huo Y."/>
            <person name="Xu X."/>
        </authorList>
    </citation>
    <scope>NUCLEOTIDE SEQUENCE [LARGE SCALE GENOMIC DNA]</scope>
    <source>
        <strain evidence="1 2">CGMCC 1.7731</strain>
    </source>
</reference>
<dbReference type="Gene3D" id="1.10.10.10">
    <property type="entry name" value="Winged helix-like DNA-binding domain superfamily/Winged helix DNA-binding domain"/>
    <property type="match status" value="1"/>
</dbReference>
<name>A0A0M3TA96_9SPHN</name>
<dbReference type="InterPro" id="IPR036388">
    <property type="entry name" value="WH-like_DNA-bd_sf"/>
</dbReference>
<dbReference type="InterPro" id="IPR036390">
    <property type="entry name" value="WH_DNA-bd_sf"/>
</dbReference>
<keyword evidence="2" id="KW-1185">Reference proteome</keyword>
<evidence type="ECO:0000313" key="2">
    <source>
        <dbReference type="Proteomes" id="UP000057938"/>
    </source>
</evidence>
<sequence>MEGRNAASIMIENGAEGFSSEIADLAEQLSQIAKDLLGVASHGEIAHERQNTQATAGPTLLERAERLYADRRQRSPLIGGYELFGEPAWDILLDLYIAHARGKVVSVSSACIGSAAPPTTGLRWLGILQQEGLVLRENDPQDQRRVNVRLSPDAITRLETYLSGLTDKSGKQ</sequence>
<evidence type="ECO:0000313" key="1">
    <source>
        <dbReference type="EMBL" id="ALE16386.1"/>
    </source>
</evidence>
<dbReference type="AlphaFoldDB" id="A0A0M3TA96"/>
<proteinExistence type="predicted"/>